<dbReference type="PRINTS" id="PR00081">
    <property type="entry name" value="GDHRDH"/>
</dbReference>
<name>A0A846YQI6_9NOCA</name>
<dbReference type="SUPFAM" id="SSF51735">
    <property type="entry name" value="NAD(P)-binding Rossmann-fold domains"/>
    <property type="match status" value="1"/>
</dbReference>
<keyword evidence="3" id="KW-1185">Reference proteome</keyword>
<dbReference type="Proteomes" id="UP000570678">
    <property type="component" value="Unassembled WGS sequence"/>
</dbReference>
<accession>A0A846YQI6</accession>
<dbReference type="PRINTS" id="PR00080">
    <property type="entry name" value="SDRFAMILY"/>
</dbReference>
<reference evidence="2 3" key="1">
    <citation type="submission" date="2020-04" db="EMBL/GenBank/DDBJ databases">
        <title>MicrobeNet Type strains.</title>
        <authorList>
            <person name="Nicholson A.C."/>
        </authorList>
    </citation>
    <scope>NUCLEOTIDE SEQUENCE [LARGE SCALE GENOMIC DNA]</scope>
    <source>
        <strain evidence="2 3">JCM 3332</strain>
    </source>
</reference>
<dbReference type="GO" id="GO:0030497">
    <property type="term" value="P:fatty acid elongation"/>
    <property type="evidence" value="ECO:0007669"/>
    <property type="project" value="TreeGrafter"/>
</dbReference>
<dbReference type="GO" id="GO:0016616">
    <property type="term" value="F:oxidoreductase activity, acting on the CH-OH group of donors, NAD or NADP as acceptor"/>
    <property type="evidence" value="ECO:0007669"/>
    <property type="project" value="TreeGrafter"/>
</dbReference>
<dbReference type="InterPro" id="IPR036291">
    <property type="entry name" value="NAD(P)-bd_dom_sf"/>
</dbReference>
<proteinExistence type="inferred from homology"/>
<gene>
    <name evidence="2" type="ORF">HGA15_33740</name>
</gene>
<dbReference type="PANTHER" id="PTHR42760:SF40">
    <property type="entry name" value="3-OXOACYL-[ACYL-CARRIER-PROTEIN] REDUCTASE, CHLOROPLASTIC"/>
    <property type="match status" value="1"/>
</dbReference>
<dbReference type="Gene3D" id="3.40.50.720">
    <property type="entry name" value="NAD(P)-binding Rossmann-like Domain"/>
    <property type="match status" value="1"/>
</dbReference>
<organism evidence="2 3">
    <name type="scientific">Nocardia flavorosea</name>
    <dbReference type="NCBI Taxonomy" id="53429"/>
    <lineage>
        <taxon>Bacteria</taxon>
        <taxon>Bacillati</taxon>
        <taxon>Actinomycetota</taxon>
        <taxon>Actinomycetes</taxon>
        <taxon>Mycobacteriales</taxon>
        <taxon>Nocardiaceae</taxon>
        <taxon>Nocardia</taxon>
    </lineage>
</organism>
<evidence type="ECO:0000313" key="2">
    <source>
        <dbReference type="EMBL" id="NKY61013.1"/>
    </source>
</evidence>
<evidence type="ECO:0000313" key="3">
    <source>
        <dbReference type="Proteomes" id="UP000570678"/>
    </source>
</evidence>
<comment type="similarity">
    <text evidence="1">Belongs to the short-chain dehydrogenases/reductases (SDR) family.</text>
</comment>
<dbReference type="EMBL" id="JAAXOT010000036">
    <property type="protein sequence ID" value="NKY61013.1"/>
    <property type="molecule type" value="Genomic_DNA"/>
</dbReference>
<sequence length="209" mass="21761">MTTLRAQGWLVAGADRLESVADSVHLVDLSDPTATTALLTSVCQELGTPNALVNAAAIYRAHPLPEASPEYLAEVMAVNVCAPILLCRELIRLNPDGSCAIVNVTSVAAHTGSQDPAYGASKGALIALTKGLAKEYGRFGTRVNAVAPGIIDTAMGRSIPSSRRARYLSEIPANRFGTPEEIAAAIAFLLSPDASYVNGEILNVNGGMS</sequence>
<evidence type="ECO:0000256" key="1">
    <source>
        <dbReference type="ARBA" id="ARBA00006484"/>
    </source>
</evidence>
<protein>
    <submittedName>
        <fullName evidence="2">SDR family oxidoreductase</fullName>
    </submittedName>
</protein>
<dbReference type="InterPro" id="IPR002347">
    <property type="entry name" value="SDR_fam"/>
</dbReference>
<dbReference type="Pfam" id="PF13561">
    <property type="entry name" value="adh_short_C2"/>
    <property type="match status" value="1"/>
</dbReference>
<comment type="caution">
    <text evidence="2">The sequence shown here is derived from an EMBL/GenBank/DDBJ whole genome shotgun (WGS) entry which is preliminary data.</text>
</comment>
<dbReference type="PANTHER" id="PTHR42760">
    <property type="entry name" value="SHORT-CHAIN DEHYDROGENASES/REDUCTASES FAMILY MEMBER"/>
    <property type="match status" value="1"/>
</dbReference>
<dbReference type="AlphaFoldDB" id="A0A846YQI6"/>